<accession>H8L551</accession>
<feature type="transmembrane region" description="Helical" evidence="1">
    <location>
        <begin position="87"/>
        <end position="106"/>
    </location>
</feature>
<reference evidence="2" key="1">
    <citation type="submission" date="2012-02" db="EMBL/GenBank/DDBJ databases">
        <title>The complete genome of Frateuria aurantia DSM 6220.</title>
        <authorList>
            <consortium name="US DOE Joint Genome Institute (JGI-PGF)"/>
            <person name="Lucas S."/>
            <person name="Copeland A."/>
            <person name="Lapidus A."/>
            <person name="Glavina del Rio T."/>
            <person name="Dalin E."/>
            <person name="Tice H."/>
            <person name="Bruce D."/>
            <person name="Goodwin L."/>
            <person name="Pitluck S."/>
            <person name="Peters L."/>
            <person name="Ovchinnikova G."/>
            <person name="Teshima H."/>
            <person name="Kyrpides N."/>
            <person name="Mavromatis K."/>
            <person name="Ivanova N."/>
            <person name="Brettin T."/>
            <person name="Detter J.C."/>
            <person name="Han C."/>
            <person name="Larimer F."/>
            <person name="Land M."/>
            <person name="Hauser L."/>
            <person name="Markowitz V."/>
            <person name="Cheng J.-F."/>
            <person name="Hugenholtz P."/>
            <person name="Woyke T."/>
            <person name="Wu D."/>
            <person name="Brambilla E."/>
            <person name="Klenk H.-P."/>
            <person name="Eisen J.A."/>
        </authorList>
    </citation>
    <scope>NUCLEOTIDE SEQUENCE</scope>
    <source>
        <strain evidence="2">DSM 6220</strain>
    </source>
</reference>
<evidence type="ECO:0000313" key="2">
    <source>
        <dbReference type="EMBL" id="AFC86630.1"/>
    </source>
</evidence>
<dbReference type="SUPFAM" id="SSF48452">
    <property type="entry name" value="TPR-like"/>
    <property type="match status" value="1"/>
</dbReference>
<keyword evidence="1" id="KW-0472">Membrane</keyword>
<organism evidence="2 3">
    <name type="scientific">Frateuria aurantia (strain ATCC 33424 / DSM 6220 / KCTC 2777 / LMG 1558 / NBRC 3245 / NCIMB 13370)</name>
    <name type="common">Acetobacter aurantius</name>
    <dbReference type="NCBI Taxonomy" id="767434"/>
    <lineage>
        <taxon>Bacteria</taxon>
        <taxon>Pseudomonadati</taxon>
        <taxon>Pseudomonadota</taxon>
        <taxon>Gammaproteobacteria</taxon>
        <taxon>Lysobacterales</taxon>
        <taxon>Rhodanobacteraceae</taxon>
        <taxon>Frateuria</taxon>
    </lineage>
</organism>
<dbReference type="eggNOG" id="COG0457">
    <property type="taxonomic scope" value="Bacteria"/>
</dbReference>
<protein>
    <recommendedName>
        <fullName evidence="4">Tetratricopeptide repeat protein</fullName>
    </recommendedName>
</protein>
<feature type="transmembrane region" description="Helical" evidence="1">
    <location>
        <begin position="7"/>
        <end position="24"/>
    </location>
</feature>
<proteinExistence type="predicted"/>
<evidence type="ECO:0000256" key="1">
    <source>
        <dbReference type="SAM" id="Phobius"/>
    </source>
</evidence>
<dbReference type="InterPro" id="IPR011990">
    <property type="entry name" value="TPR-like_helical_dom_sf"/>
</dbReference>
<feature type="transmembrane region" description="Helical" evidence="1">
    <location>
        <begin position="386"/>
        <end position="405"/>
    </location>
</feature>
<dbReference type="GO" id="GO:0000030">
    <property type="term" value="F:mannosyltransferase activity"/>
    <property type="evidence" value="ECO:0007669"/>
    <property type="project" value="TreeGrafter"/>
</dbReference>
<dbReference type="InterPro" id="IPR052384">
    <property type="entry name" value="TMTC_O-mannosyltransferase"/>
</dbReference>
<dbReference type="Gene3D" id="1.25.40.10">
    <property type="entry name" value="Tetratricopeptide repeat domain"/>
    <property type="match status" value="1"/>
</dbReference>
<evidence type="ECO:0008006" key="4">
    <source>
        <dbReference type="Google" id="ProtNLM"/>
    </source>
</evidence>
<dbReference type="PANTHER" id="PTHR44216">
    <property type="entry name" value="PROTEIN O-MANNOSYL-TRANSFERASE TMTC2"/>
    <property type="match status" value="1"/>
</dbReference>
<dbReference type="HOGENOM" id="CLU_011615_3_0_6"/>
<keyword evidence="1" id="KW-0812">Transmembrane</keyword>
<dbReference type="STRING" id="767434.Fraau_2254"/>
<feature type="transmembrane region" description="Helical" evidence="1">
    <location>
        <begin position="298"/>
        <end position="320"/>
    </location>
</feature>
<dbReference type="RefSeq" id="WP_014403633.1">
    <property type="nucleotide sequence ID" value="NC_017033.1"/>
</dbReference>
<dbReference type="Proteomes" id="UP000005234">
    <property type="component" value="Chromosome"/>
</dbReference>
<keyword evidence="1" id="KW-1133">Transmembrane helix</keyword>
<feature type="transmembrane region" description="Helical" evidence="1">
    <location>
        <begin position="141"/>
        <end position="163"/>
    </location>
</feature>
<feature type="transmembrane region" description="Helical" evidence="1">
    <location>
        <begin position="327"/>
        <end position="351"/>
    </location>
</feature>
<dbReference type="EMBL" id="CP003350">
    <property type="protein sequence ID" value="AFC86630.1"/>
    <property type="molecule type" value="Genomic_DNA"/>
</dbReference>
<evidence type="ECO:0000313" key="3">
    <source>
        <dbReference type="Proteomes" id="UP000005234"/>
    </source>
</evidence>
<dbReference type="AlphaFoldDB" id="H8L551"/>
<sequence>MQRYTRLFLAAACLLTLALYWPALHGPFVFDDLPNLAALSKYPGTHGWQAIAKYLSEARGFPGRPLAMLSFYPQRTGWPENSFPFKLTNTLLHLACGWLLATWLDLVSRANMTRNKALLTASITSALWLIHPIQLSTVMLVIQRMTILATAFMLLGLILYTFAITAAQRSQAQRLAAMLTAILLCAPLALLCKETGALFPLYALILDSTLLRESRKQLPRPLKIMRAILVVIPAWVLLGGMIALLPWLTHGYVLRDFSLPQRLLTETRVVDSYLLKIALPQFGPYGLYNDDYPISSGLLHPAATLFSTILLIAAIATAWLKRRQWPLFAFAVFWYLGGQWLESTAISLELYFEHRTYLPMVGPLYAIVTALFQIKNPVRRRQGQLALAVWAFACILSTGLSARVWGQESVLAQVWANHHPDSERATEFLASIQLNHGNLAGAMTTMQSISLQRPGNAGVLAHQIYLQCLAGTLQEASIRQLQKLYATGPYQRESYDIVGSLRELAHQNRCPQAMNSDHWRGLVTALLQNPRLAVDPATEGYLHYQLHLAAVDKGDLNQAIAELKETWRLDPDPEIPRLEAKYLASAGLYPQAIQALQQANASRLPLLRRLLVNDRAIWDADIQSIIHMQAAARHR</sequence>
<dbReference type="KEGG" id="fau:Fraau_2254"/>
<dbReference type="GO" id="GO:0035269">
    <property type="term" value="P:protein O-linked glycosylation via mannose"/>
    <property type="evidence" value="ECO:0007669"/>
    <property type="project" value="TreeGrafter"/>
</dbReference>
<gene>
    <name evidence="2" type="ordered locus">Fraau_2254</name>
</gene>
<dbReference type="OrthoDB" id="8566379at2"/>
<feature type="transmembrane region" description="Helical" evidence="1">
    <location>
        <begin position="224"/>
        <end position="248"/>
    </location>
</feature>
<keyword evidence="3" id="KW-1185">Reference proteome</keyword>
<dbReference type="PANTHER" id="PTHR44216:SF3">
    <property type="entry name" value="PROTEIN O-MANNOSYL-TRANSFERASE TMTC2"/>
    <property type="match status" value="1"/>
</dbReference>
<feature type="transmembrane region" description="Helical" evidence="1">
    <location>
        <begin position="175"/>
        <end position="191"/>
    </location>
</feature>
<name>H8L551_FRAAD</name>
<feature type="transmembrane region" description="Helical" evidence="1">
    <location>
        <begin position="357"/>
        <end position="374"/>
    </location>
</feature>